<dbReference type="PANTHER" id="PTHR47628:SF1">
    <property type="entry name" value="ALIPHATIC AMIDASE EXPRESSION-REGULATING PROTEIN"/>
    <property type="match status" value="1"/>
</dbReference>
<organism evidence="1 2">
    <name type="scientific">Prosthecobacter fusiformis</name>
    <dbReference type="NCBI Taxonomy" id="48464"/>
    <lineage>
        <taxon>Bacteria</taxon>
        <taxon>Pseudomonadati</taxon>
        <taxon>Verrucomicrobiota</taxon>
        <taxon>Verrucomicrobiia</taxon>
        <taxon>Verrucomicrobiales</taxon>
        <taxon>Verrucomicrobiaceae</taxon>
        <taxon>Prosthecobacter</taxon>
    </lineage>
</organism>
<protein>
    <submittedName>
        <fullName evidence="1">Urea transport system substrate-binding protein</fullName>
    </submittedName>
</protein>
<dbReference type="PANTHER" id="PTHR47628">
    <property type="match status" value="1"/>
</dbReference>
<dbReference type="Pfam" id="PF13433">
    <property type="entry name" value="Peripla_BP_5"/>
    <property type="match status" value="1"/>
</dbReference>
<dbReference type="AlphaFoldDB" id="A0A4R7RHS2"/>
<dbReference type="InterPro" id="IPR028082">
    <property type="entry name" value="Peripla_BP_I"/>
</dbReference>
<name>A0A4R7RHS2_9BACT</name>
<evidence type="ECO:0000313" key="2">
    <source>
        <dbReference type="Proteomes" id="UP000295662"/>
    </source>
</evidence>
<keyword evidence="2" id="KW-1185">Reference proteome</keyword>
<dbReference type="SUPFAM" id="SSF53822">
    <property type="entry name" value="Periplasmic binding protein-like I"/>
    <property type="match status" value="1"/>
</dbReference>
<dbReference type="RefSeq" id="WP_166647473.1">
    <property type="nucleotide sequence ID" value="NZ_SOCA01000030.1"/>
</dbReference>
<gene>
    <name evidence="1" type="ORF">EI77_04775</name>
</gene>
<dbReference type="Gene3D" id="3.40.50.2300">
    <property type="match status" value="2"/>
</dbReference>
<comment type="caution">
    <text evidence="1">The sequence shown here is derived from an EMBL/GenBank/DDBJ whole genome shotgun (WGS) entry which is preliminary data.</text>
</comment>
<dbReference type="EMBL" id="SOCA01000030">
    <property type="protein sequence ID" value="TDU62074.1"/>
    <property type="molecule type" value="Genomic_DNA"/>
</dbReference>
<accession>A0A4R7RHS2</accession>
<evidence type="ECO:0000313" key="1">
    <source>
        <dbReference type="EMBL" id="TDU62074.1"/>
    </source>
</evidence>
<reference evidence="1 2" key="1">
    <citation type="submission" date="2019-03" db="EMBL/GenBank/DDBJ databases">
        <title>Genomic Encyclopedia of Archaeal and Bacterial Type Strains, Phase II (KMG-II): from individual species to whole genera.</title>
        <authorList>
            <person name="Goeker M."/>
        </authorList>
    </citation>
    <scope>NUCLEOTIDE SEQUENCE [LARGE SCALE GENOMIC DNA]</scope>
    <source>
        <strain evidence="1 2">ATCC 25309</strain>
    </source>
</reference>
<sequence length="138" mass="15214">KQLVGQLGCWTYFQSIKSPANEKFISDFQAWLAKSDVPGIVKEGRVTCSPMVLSYVGVYLWKAAVEKAGTFEVDKVIAELEKGISFDGPGGTVTSQKNHHVTKNVFIGETKADGQFKILKSYDNVYGEPFLKGTFKAK</sequence>
<feature type="non-terminal residue" evidence="1">
    <location>
        <position position="1"/>
    </location>
</feature>
<dbReference type="Proteomes" id="UP000295662">
    <property type="component" value="Unassembled WGS sequence"/>
</dbReference>
<proteinExistence type="predicted"/>